<dbReference type="Gene3D" id="3.30.160.40">
    <property type="entry name" value="Porphobilinogen deaminase, C-terminal domain"/>
    <property type="match status" value="1"/>
</dbReference>
<comment type="function">
    <text evidence="1 6">Tetrapolymerization of the monopyrrole PBG into the hydroxymethylbilane pre-uroporphyrinogen in several discrete steps.</text>
</comment>
<protein>
    <recommendedName>
        <fullName evidence="6">Porphobilinogen deaminase</fullName>
        <shortName evidence="6">PBG</shortName>
        <ecNumber evidence="6">2.5.1.61</ecNumber>
    </recommendedName>
    <alternativeName>
        <fullName evidence="6">Hydroxymethylbilane synthase</fullName>
        <shortName evidence="6">HMBS</shortName>
    </alternativeName>
    <alternativeName>
        <fullName evidence="6">Pre-uroporphyrinogen synthase</fullName>
    </alternativeName>
</protein>
<keyword evidence="3 6" id="KW-0808">Transferase</keyword>
<feature type="modified residue" description="S-(dipyrrolylmethanemethyl)cysteine" evidence="6">
    <location>
        <position position="240"/>
    </location>
</feature>
<keyword evidence="10" id="KW-1185">Reference proteome</keyword>
<reference evidence="9 10" key="1">
    <citation type="journal article" date="2023" name="ISME J.">
        <title>Thermophilic Dehalococcoidia with unusual traits shed light on an unexpected past.</title>
        <authorList>
            <person name="Palmer M."/>
            <person name="Covington J.K."/>
            <person name="Zhou E.M."/>
            <person name="Thomas S.C."/>
            <person name="Habib N."/>
            <person name="Seymour C.O."/>
            <person name="Lai D."/>
            <person name="Johnston J."/>
            <person name="Hashimi A."/>
            <person name="Jiao J.Y."/>
            <person name="Muok A.R."/>
            <person name="Liu L."/>
            <person name="Xian W.D."/>
            <person name="Zhi X.Y."/>
            <person name="Li M.M."/>
            <person name="Silva L.P."/>
            <person name="Bowen B.P."/>
            <person name="Louie K."/>
            <person name="Briegel A."/>
            <person name="Pett-Ridge J."/>
            <person name="Weber P.K."/>
            <person name="Tocheva E.I."/>
            <person name="Woyke T."/>
            <person name="Northen T.R."/>
            <person name="Mayali X."/>
            <person name="Li W.J."/>
            <person name="Hedlund B.P."/>
        </authorList>
    </citation>
    <scope>NUCLEOTIDE SEQUENCE [LARGE SCALE GENOMIC DNA]</scope>
    <source>
        <strain evidence="9 10">YIM 72310</strain>
    </source>
</reference>
<keyword evidence="4 6" id="KW-0627">Porphyrin biosynthesis</keyword>
<comment type="miscellaneous">
    <text evidence="6">The porphobilinogen subunits are added to the dipyrromethane group.</text>
</comment>
<dbReference type="GO" id="GO:0004418">
    <property type="term" value="F:hydroxymethylbilane synthase activity"/>
    <property type="evidence" value="ECO:0007669"/>
    <property type="project" value="UniProtKB-EC"/>
</dbReference>
<dbReference type="EMBL" id="CP115149">
    <property type="protein sequence ID" value="WBL36792.1"/>
    <property type="molecule type" value="Genomic_DNA"/>
</dbReference>
<dbReference type="SUPFAM" id="SSF54782">
    <property type="entry name" value="Porphobilinogen deaminase (hydroxymethylbilane synthase), C-terminal domain"/>
    <property type="match status" value="1"/>
</dbReference>
<dbReference type="Pfam" id="PF03900">
    <property type="entry name" value="Porphobil_deamC"/>
    <property type="match status" value="1"/>
</dbReference>
<evidence type="ECO:0000313" key="10">
    <source>
        <dbReference type="Proteomes" id="UP001212803"/>
    </source>
</evidence>
<dbReference type="InterPro" id="IPR036803">
    <property type="entry name" value="Porphobilinogen_deaminase_C_sf"/>
</dbReference>
<dbReference type="PRINTS" id="PR00151">
    <property type="entry name" value="PORPHBDMNASE"/>
</dbReference>
<organism evidence="9 10">
    <name type="scientific">Tepidiforma flava</name>
    <dbReference type="NCBI Taxonomy" id="3004094"/>
    <lineage>
        <taxon>Bacteria</taxon>
        <taxon>Bacillati</taxon>
        <taxon>Chloroflexota</taxon>
        <taxon>Tepidiformia</taxon>
        <taxon>Tepidiformales</taxon>
        <taxon>Tepidiformaceae</taxon>
        <taxon>Tepidiforma</taxon>
    </lineage>
</organism>
<dbReference type="NCBIfam" id="TIGR00212">
    <property type="entry name" value="hemC"/>
    <property type="match status" value="1"/>
</dbReference>
<evidence type="ECO:0000256" key="3">
    <source>
        <dbReference type="ARBA" id="ARBA00022679"/>
    </source>
</evidence>
<dbReference type="Pfam" id="PF01379">
    <property type="entry name" value="Porphobil_deam"/>
    <property type="match status" value="1"/>
</dbReference>
<evidence type="ECO:0000259" key="8">
    <source>
        <dbReference type="Pfam" id="PF03900"/>
    </source>
</evidence>
<evidence type="ECO:0000256" key="1">
    <source>
        <dbReference type="ARBA" id="ARBA00002869"/>
    </source>
</evidence>
<dbReference type="SUPFAM" id="SSF53850">
    <property type="entry name" value="Periplasmic binding protein-like II"/>
    <property type="match status" value="1"/>
</dbReference>
<feature type="domain" description="Porphobilinogen deaminase C-terminal" evidence="8">
    <location>
        <begin position="224"/>
        <end position="291"/>
    </location>
</feature>
<dbReference type="PANTHER" id="PTHR11557:SF0">
    <property type="entry name" value="PORPHOBILINOGEN DEAMINASE"/>
    <property type="match status" value="1"/>
</dbReference>
<comment type="subunit">
    <text evidence="6">Monomer.</text>
</comment>
<dbReference type="RefSeq" id="WP_270057309.1">
    <property type="nucleotide sequence ID" value="NZ_CP115149.1"/>
</dbReference>
<dbReference type="InterPro" id="IPR022418">
    <property type="entry name" value="Porphobilinogen_deaminase_C"/>
</dbReference>
<evidence type="ECO:0000259" key="7">
    <source>
        <dbReference type="Pfam" id="PF01379"/>
    </source>
</evidence>
<comment type="catalytic activity">
    <reaction evidence="5 6">
        <text>4 porphobilinogen + H2O = hydroxymethylbilane + 4 NH4(+)</text>
        <dbReference type="Rhea" id="RHEA:13185"/>
        <dbReference type="ChEBI" id="CHEBI:15377"/>
        <dbReference type="ChEBI" id="CHEBI:28938"/>
        <dbReference type="ChEBI" id="CHEBI:57845"/>
        <dbReference type="ChEBI" id="CHEBI:58126"/>
        <dbReference type="EC" id="2.5.1.61"/>
    </reaction>
</comment>
<comment type="similarity">
    <text evidence="2 6">Belongs to the HMBS family.</text>
</comment>
<proteinExistence type="inferred from homology"/>
<dbReference type="PANTHER" id="PTHR11557">
    <property type="entry name" value="PORPHOBILINOGEN DEAMINASE"/>
    <property type="match status" value="1"/>
</dbReference>
<evidence type="ECO:0000313" key="9">
    <source>
        <dbReference type="EMBL" id="WBL36792.1"/>
    </source>
</evidence>
<dbReference type="HAMAP" id="MF_00260">
    <property type="entry name" value="Porphobil_deam"/>
    <property type="match status" value="1"/>
</dbReference>
<feature type="domain" description="Porphobilinogen deaminase N-terminal" evidence="7">
    <location>
        <begin position="4"/>
        <end position="211"/>
    </location>
</feature>
<dbReference type="InterPro" id="IPR000860">
    <property type="entry name" value="HemC"/>
</dbReference>
<dbReference type="EC" id="2.5.1.61" evidence="6"/>
<dbReference type="InterPro" id="IPR022417">
    <property type="entry name" value="Porphobilin_deaminase_N"/>
</dbReference>
<evidence type="ECO:0000256" key="6">
    <source>
        <dbReference type="HAMAP-Rule" id="MF_00260"/>
    </source>
</evidence>
<dbReference type="PIRSF" id="PIRSF001438">
    <property type="entry name" value="4pyrrol_synth_OHMeBilane_synth"/>
    <property type="match status" value="1"/>
</dbReference>
<sequence length="298" mass="31489">MTSLRLGTRGSQLALAQARLVAGRLEAAAPGLRVDLVTIATAGDRDQSTPLAEGERPGWFTTAIQEALQRGEVDLAVHSLKDLPTRRPEGLVIAAVPLREDPRDALVSRAGQPLRALPPGAVVGTGSPRREAQLREIRPDLQVRPIRGNVETRLRKVRDGEYDAAVVALAGLRRLGLEAEAAEVFGFEEMLPAPGQGALAVECRAADEAVRQLLARIDDPQVRLAVTAERAFLAAIEGGCSYPAAAYAEHFGSTLKLHALIAPGGRIIRSKMGGPAETAAGLGRQLAAELLERAARGG</sequence>
<evidence type="ECO:0000256" key="2">
    <source>
        <dbReference type="ARBA" id="ARBA00005638"/>
    </source>
</evidence>
<gene>
    <name evidence="6 9" type="primary">hemC</name>
    <name evidence="9" type="ORF">O0235_04325</name>
</gene>
<evidence type="ECO:0000256" key="5">
    <source>
        <dbReference type="ARBA" id="ARBA00048169"/>
    </source>
</evidence>
<dbReference type="Gene3D" id="3.40.190.10">
    <property type="entry name" value="Periplasmic binding protein-like II"/>
    <property type="match status" value="2"/>
</dbReference>
<evidence type="ECO:0000256" key="4">
    <source>
        <dbReference type="ARBA" id="ARBA00023244"/>
    </source>
</evidence>
<dbReference type="Proteomes" id="UP001212803">
    <property type="component" value="Chromosome"/>
</dbReference>
<name>A0ABY7M9J1_9CHLR</name>
<accession>A0ABY7M9J1</accession>
<comment type="cofactor">
    <cofactor evidence="6">
        <name>dipyrromethane</name>
        <dbReference type="ChEBI" id="CHEBI:60342"/>
    </cofactor>
    <text evidence="6">Binds 1 dipyrromethane group covalently.</text>
</comment>